<evidence type="ECO:0000313" key="5">
    <source>
        <dbReference type="Proteomes" id="UP001371456"/>
    </source>
</evidence>
<dbReference type="PANTHER" id="PTHR33124">
    <property type="entry name" value="TRANSCRIPTION FACTOR IBH1-LIKE 1"/>
    <property type="match status" value="1"/>
</dbReference>
<evidence type="ECO:0000313" key="4">
    <source>
        <dbReference type="EMBL" id="KAK6795275.1"/>
    </source>
</evidence>
<accession>A0AAN8TWD1</accession>
<dbReference type="GO" id="GO:0006355">
    <property type="term" value="P:regulation of DNA-templated transcription"/>
    <property type="evidence" value="ECO:0007669"/>
    <property type="project" value="InterPro"/>
</dbReference>
<reference evidence="4 5" key="1">
    <citation type="submission" date="2024-02" db="EMBL/GenBank/DDBJ databases">
        <title>de novo genome assembly of Solanum bulbocastanum strain 11H21.</title>
        <authorList>
            <person name="Hosaka A.J."/>
        </authorList>
    </citation>
    <scope>NUCLEOTIDE SEQUENCE [LARGE SCALE GENOMIC DNA]</scope>
    <source>
        <tissue evidence="4">Young leaves</tissue>
    </source>
</reference>
<protein>
    <recommendedName>
        <fullName evidence="6">Transcription factor</fullName>
    </recommendedName>
</protein>
<keyword evidence="5" id="KW-1185">Reference proteome</keyword>
<evidence type="ECO:0000256" key="1">
    <source>
        <dbReference type="ARBA" id="ARBA00023015"/>
    </source>
</evidence>
<feature type="compositionally biased region" description="Basic residues" evidence="3">
    <location>
        <begin position="15"/>
        <end position="27"/>
    </location>
</feature>
<dbReference type="PANTHER" id="PTHR33124:SF9">
    <property type="entry name" value="TRANSCRIPTION FACTOR"/>
    <property type="match status" value="1"/>
</dbReference>
<keyword evidence="2" id="KW-0804">Transcription</keyword>
<feature type="region of interest" description="Disordered" evidence="3">
    <location>
        <begin position="1"/>
        <end position="29"/>
    </location>
</feature>
<sequence length="93" mass="10659">MGSKKRLGGNLVMKTTKRSRGKKRRSRMGYYHDDNNIDLQHQQDKVVKLQRLIPGASQLPSHQLLLQTAKYIMHLRLQIHALQALVLSINTSS</sequence>
<dbReference type="InterPro" id="IPR044660">
    <property type="entry name" value="IBH1-like"/>
</dbReference>
<proteinExistence type="predicted"/>
<dbReference type="EMBL" id="JBANQN010000003">
    <property type="protein sequence ID" value="KAK6795275.1"/>
    <property type="molecule type" value="Genomic_DNA"/>
</dbReference>
<gene>
    <name evidence="4" type="ORF">RDI58_008728</name>
</gene>
<comment type="caution">
    <text evidence="4">The sequence shown here is derived from an EMBL/GenBank/DDBJ whole genome shotgun (WGS) entry which is preliminary data.</text>
</comment>
<evidence type="ECO:0000256" key="3">
    <source>
        <dbReference type="SAM" id="MobiDB-lite"/>
    </source>
</evidence>
<organism evidence="4 5">
    <name type="scientific">Solanum bulbocastanum</name>
    <name type="common">Wild potato</name>
    <dbReference type="NCBI Taxonomy" id="147425"/>
    <lineage>
        <taxon>Eukaryota</taxon>
        <taxon>Viridiplantae</taxon>
        <taxon>Streptophyta</taxon>
        <taxon>Embryophyta</taxon>
        <taxon>Tracheophyta</taxon>
        <taxon>Spermatophyta</taxon>
        <taxon>Magnoliopsida</taxon>
        <taxon>eudicotyledons</taxon>
        <taxon>Gunneridae</taxon>
        <taxon>Pentapetalae</taxon>
        <taxon>asterids</taxon>
        <taxon>lamiids</taxon>
        <taxon>Solanales</taxon>
        <taxon>Solanaceae</taxon>
        <taxon>Solanoideae</taxon>
        <taxon>Solaneae</taxon>
        <taxon>Solanum</taxon>
    </lineage>
</organism>
<name>A0AAN8TWD1_SOLBU</name>
<evidence type="ECO:0000256" key="2">
    <source>
        <dbReference type="ARBA" id="ARBA00023163"/>
    </source>
</evidence>
<dbReference type="Proteomes" id="UP001371456">
    <property type="component" value="Unassembled WGS sequence"/>
</dbReference>
<dbReference type="AlphaFoldDB" id="A0AAN8TWD1"/>
<keyword evidence="1" id="KW-0805">Transcription regulation</keyword>
<evidence type="ECO:0008006" key="6">
    <source>
        <dbReference type="Google" id="ProtNLM"/>
    </source>
</evidence>